<dbReference type="RefSeq" id="WP_027824018.1">
    <property type="nucleotide sequence ID" value="NZ_CP022115.1"/>
</dbReference>
<evidence type="ECO:0000313" key="2">
    <source>
        <dbReference type="EMBL" id="ASJ24524.1"/>
    </source>
</evidence>
<name>A0A248LJ86_9NEIS</name>
<dbReference type="CDD" id="cd02440">
    <property type="entry name" value="AdoMet_MTases"/>
    <property type="match status" value="1"/>
</dbReference>
<dbReference type="PANTHER" id="PTHR43861">
    <property type="entry name" value="TRANS-ACONITATE 2-METHYLTRANSFERASE-RELATED"/>
    <property type="match status" value="1"/>
</dbReference>
<dbReference type="GO" id="GO:0016740">
    <property type="term" value="F:transferase activity"/>
    <property type="evidence" value="ECO:0007669"/>
    <property type="project" value="UniProtKB-KW"/>
</dbReference>
<evidence type="ECO:0000256" key="1">
    <source>
        <dbReference type="ARBA" id="ARBA00022679"/>
    </source>
</evidence>
<dbReference type="Gene3D" id="3.40.50.150">
    <property type="entry name" value="Vaccinia Virus protein VP39"/>
    <property type="match status" value="1"/>
</dbReference>
<dbReference type="OrthoDB" id="9786503at2"/>
<dbReference type="GeneID" id="75109799"/>
<dbReference type="InterPro" id="IPR029063">
    <property type="entry name" value="SAM-dependent_MTases_sf"/>
</dbReference>
<dbReference type="SUPFAM" id="SSF53335">
    <property type="entry name" value="S-adenosyl-L-methionine-dependent methyltransferases"/>
    <property type="match status" value="1"/>
</dbReference>
<proteinExistence type="predicted"/>
<dbReference type="InterPro" id="IPR041698">
    <property type="entry name" value="Methyltransf_25"/>
</dbReference>
<dbReference type="Pfam" id="PF13649">
    <property type="entry name" value="Methyltransf_25"/>
    <property type="match status" value="1"/>
</dbReference>
<accession>A0A248LJ86</accession>
<evidence type="ECO:0000313" key="3">
    <source>
        <dbReference type="Proteomes" id="UP000197424"/>
    </source>
</evidence>
<dbReference type="PANTHER" id="PTHR43861:SF3">
    <property type="entry name" value="PUTATIVE (AFU_ORTHOLOGUE AFUA_2G14390)-RELATED"/>
    <property type="match status" value="1"/>
</dbReference>
<keyword evidence="1" id="KW-0808">Transferase</keyword>
<dbReference type="EMBL" id="CP022115">
    <property type="protein sequence ID" value="ASJ24524.1"/>
    <property type="molecule type" value="Genomic_DNA"/>
</dbReference>
<dbReference type="AlphaFoldDB" id="A0A248LJ86"/>
<organism evidence="2 3">
    <name type="scientific">Laribacter hongkongensis</name>
    <dbReference type="NCBI Taxonomy" id="168471"/>
    <lineage>
        <taxon>Bacteria</taxon>
        <taxon>Pseudomonadati</taxon>
        <taxon>Pseudomonadota</taxon>
        <taxon>Betaproteobacteria</taxon>
        <taxon>Neisseriales</taxon>
        <taxon>Aquaspirillaceae</taxon>
        <taxon>Laribacter</taxon>
    </lineage>
</organism>
<dbReference type="Proteomes" id="UP000197424">
    <property type="component" value="Chromosome"/>
</dbReference>
<protein>
    <submittedName>
        <fullName evidence="2">Tellurite resistance protein TehB</fullName>
    </submittedName>
</protein>
<sequence length="203" mass="21708">MSDAARFWNPRFAAGEYVYGTDANAFLREEAHRLPAGGRVLSLGEGEGRNAVFLASQGWQVTGVDASAEGLAKVARLAQARGVPVATIEADLEEWDIPAGSWDGIVSVFCHLPPALRQRVLRQAVDGLRPGGVLLLTGYTPRQLAFGTGGPKETALLNEPADLRADLAGLDILRCEEVERDICEGRLHTGRAAVVELVARKPA</sequence>
<reference evidence="3" key="1">
    <citation type="submission" date="2017-06" db="EMBL/GenBank/DDBJ databases">
        <title>Whole genome sequence of Laribacter hongkongensis LHGZ1.</title>
        <authorList>
            <person name="Chen D."/>
            <person name="Wu H."/>
            <person name="Chen J."/>
        </authorList>
    </citation>
    <scope>NUCLEOTIDE SEQUENCE [LARGE SCALE GENOMIC DNA]</scope>
    <source>
        <strain evidence="3">LHGZ1</strain>
    </source>
</reference>
<gene>
    <name evidence="2" type="primary">tehB</name>
    <name evidence="2" type="ORF">LHGZ1_1693</name>
</gene>